<accession>A0A4R6XT25</accession>
<keyword evidence="7" id="KW-0030">Aminoacyl-tRNA synthetase</keyword>
<evidence type="ECO:0000256" key="5">
    <source>
        <dbReference type="ARBA" id="ARBA00052794"/>
    </source>
</evidence>
<dbReference type="Proteomes" id="UP000295724">
    <property type="component" value="Unassembled WGS sequence"/>
</dbReference>
<dbReference type="EMBL" id="SNZB01000004">
    <property type="protein sequence ID" value="TDR19508.1"/>
    <property type="molecule type" value="Genomic_DNA"/>
</dbReference>
<dbReference type="InterPro" id="IPR018149">
    <property type="entry name" value="Lys-tRNA-synth_II_C"/>
</dbReference>
<dbReference type="GO" id="GO:0000049">
    <property type="term" value="F:tRNA binding"/>
    <property type="evidence" value="ECO:0007669"/>
    <property type="project" value="TreeGrafter"/>
</dbReference>
<keyword evidence="4" id="KW-0067">ATP-binding</keyword>
<dbReference type="NCBIfam" id="NF006828">
    <property type="entry name" value="PRK09350.1"/>
    <property type="match status" value="1"/>
</dbReference>
<evidence type="ECO:0000313" key="8">
    <source>
        <dbReference type="Proteomes" id="UP000295724"/>
    </source>
</evidence>
<evidence type="ECO:0000256" key="1">
    <source>
        <dbReference type="ARBA" id="ARBA00011738"/>
    </source>
</evidence>
<dbReference type="NCBIfam" id="TIGR00462">
    <property type="entry name" value="genX"/>
    <property type="match status" value="1"/>
</dbReference>
<evidence type="ECO:0000256" key="3">
    <source>
        <dbReference type="ARBA" id="ARBA00022741"/>
    </source>
</evidence>
<dbReference type="SUPFAM" id="SSF55681">
    <property type="entry name" value="Class II aaRS and biotin synthetases"/>
    <property type="match status" value="1"/>
</dbReference>
<dbReference type="InterPro" id="IPR004525">
    <property type="entry name" value="EpmA"/>
</dbReference>
<evidence type="ECO:0000256" key="2">
    <source>
        <dbReference type="ARBA" id="ARBA00022598"/>
    </source>
</evidence>
<protein>
    <submittedName>
        <fullName evidence="7">Lysyl-tRNA synthetase class 2</fullName>
    </submittedName>
</protein>
<comment type="subunit">
    <text evidence="1">Homodimer.</text>
</comment>
<evidence type="ECO:0000259" key="6">
    <source>
        <dbReference type="PROSITE" id="PS50862"/>
    </source>
</evidence>
<dbReference type="GO" id="GO:0005829">
    <property type="term" value="C:cytosol"/>
    <property type="evidence" value="ECO:0007669"/>
    <property type="project" value="TreeGrafter"/>
</dbReference>
<reference evidence="7 8" key="1">
    <citation type="submission" date="2019-03" db="EMBL/GenBank/DDBJ databases">
        <title>Genomic Encyclopedia of Type Strains, Phase IV (KMG-IV): sequencing the most valuable type-strain genomes for metagenomic binning, comparative biology and taxonomic classification.</title>
        <authorList>
            <person name="Goeker M."/>
        </authorList>
    </citation>
    <scope>NUCLEOTIDE SEQUENCE [LARGE SCALE GENOMIC DNA]</scope>
    <source>
        <strain evidence="7 8">DSM 25488</strain>
    </source>
</reference>
<dbReference type="InterPro" id="IPR004364">
    <property type="entry name" value="Aa-tRNA-synt_II"/>
</dbReference>
<comment type="catalytic activity">
    <reaction evidence="5">
        <text>D-beta-lysine + L-lysyl-[protein] + ATP = N(6)-((3R)-3,6-diaminohexanoyl)-L-lysyl-[protein] + AMP + diphosphate + H(+)</text>
        <dbReference type="Rhea" id="RHEA:83435"/>
        <dbReference type="Rhea" id="RHEA-COMP:9752"/>
        <dbReference type="Rhea" id="RHEA-COMP:20131"/>
        <dbReference type="ChEBI" id="CHEBI:15378"/>
        <dbReference type="ChEBI" id="CHEBI:29969"/>
        <dbReference type="ChEBI" id="CHEBI:30616"/>
        <dbReference type="ChEBI" id="CHEBI:33019"/>
        <dbReference type="ChEBI" id="CHEBI:84138"/>
        <dbReference type="ChEBI" id="CHEBI:156053"/>
        <dbReference type="ChEBI" id="CHEBI:456215"/>
    </reaction>
    <physiologicalReaction direction="left-to-right" evidence="5">
        <dbReference type="Rhea" id="RHEA:83436"/>
    </physiologicalReaction>
</comment>
<dbReference type="InterPro" id="IPR045864">
    <property type="entry name" value="aa-tRNA-synth_II/BPL/LPL"/>
</dbReference>
<evidence type="ECO:0000256" key="4">
    <source>
        <dbReference type="ARBA" id="ARBA00022840"/>
    </source>
</evidence>
<proteinExistence type="predicted"/>
<organism evidence="7 8">
    <name type="scientific">Marinicella litoralis</name>
    <dbReference type="NCBI Taxonomy" id="644220"/>
    <lineage>
        <taxon>Bacteria</taxon>
        <taxon>Pseudomonadati</taxon>
        <taxon>Pseudomonadota</taxon>
        <taxon>Gammaproteobacteria</taxon>
        <taxon>Lysobacterales</taxon>
        <taxon>Marinicellaceae</taxon>
        <taxon>Marinicella</taxon>
    </lineage>
</organism>
<dbReference type="AlphaFoldDB" id="A0A4R6XT25"/>
<name>A0A4R6XT25_9GAMM</name>
<dbReference type="PANTHER" id="PTHR42918">
    <property type="entry name" value="LYSYL-TRNA SYNTHETASE"/>
    <property type="match status" value="1"/>
</dbReference>
<sequence length="324" mass="36901">MSKNTDWQISSPLQVIQQRAFLLAEIRSYFADKKVMEVETPVLSSASNTDLQIEVFNTQALVAHNKSSFLRTSPEFFHKRLLASGSGDIFELAKVFRLGESTRLHNPEFTLLEWYRLNFDMKHLMQEVVELIQLLRGQFGLNEMPVSVISYQELFSNHLNFDPFDVSDEHLSRLAQDAGYHGPLLSRTAALDFMFGVQIEPLLNDEVGYLIHDFPIEQAALAKPHQLYADRCLRFEFLWGGVELANGYQELTDADEQLRRFEDDNLNRKLMDKPVLPIDTRLIAAMANGLPECSGVALGIDRLLMCLLNKQSISEVMPFQASNS</sequence>
<dbReference type="GO" id="GO:0005524">
    <property type="term" value="F:ATP binding"/>
    <property type="evidence" value="ECO:0007669"/>
    <property type="project" value="UniProtKB-KW"/>
</dbReference>
<keyword evidence="8" id="KW-1185">Reference proteome</keyword>
<dbReference type="Pfam" id="PF00152">
    <property type="entry name" value="tRNA-synt_2"/>
    <property type="match status" value="1"/>
</dbReference>
<dbReference type="InterPro" id="IPR006195">
    <property type="entry name" value="aa-tRNA-synth_II"/>
</dbReference>
<keyword evidence="3" id="KW-0547">Nucleotide-binding</keyword>
<dbReference type="GO" id="GO:0006430">
    <property type="term" value="P:lysyl-tRNA aminoacylation"/>
    <property type="evidence" value="ECO:0007669"/>
    <property type="project" value="InterPro"/>
</dbReference>
<keyword evidence="2" id="KW-0436">Ligase</keyword>
<evidence type="ECO:0000313" key="7">
    <source>
        <dbReference type="EMBL" id="TDR19508.1"/>
    </source>
</evidence>
<dbReference type="Gene3D" id="3.30.930.10">
    <property type="entry name" value="Bira Bifunctional Protein, Domain 2"/>
    <property type="match status" value="1"/>
</dbReference>
<dbReference type="OrthoDB" id="9802326at2"/>
<comment type="caution">
    <text evidence="7">The sequence shown here is derived from an EMBL/GenBank/DDBJ whole genome shotgun (WGS) entry which is preliminary data.</text>
</comment>
<dbReference type="PRINTS" id="PR00982">
    <property type="entry name" value="TRNASYNTHLYS"/>
</dbReference>
<dbReference type="PROSITE" id="PS50862">
    <property type="entry name" value="AA_TRNA_LIGASE_II"/>
    <property type="match status" value="1"/>
</dbReference>
<dbReference type="GO" id="GO:0004824">
    <property type="term" value="F:lysine-tRNA ligase activity"/>
    <property type="evidence" value="ECO:0007669"/>
    <property type="project" value="InterPro"/>
</dbReference>
<feature type="domain" description="Aminoacyl-transfer RNA synthetases class-II family profile" evidence="6">
    <location>
        <begin position="22"/>
        <end position="318"/>
    </location>
</feature>
<gene>
    <name evidence="7" type="ORF">C8D91_2064</name>
</gene>
<dbReference type="RefSeq" id="WP_099019855.1">
    <property type="nucleotide sequence ID" value="NZ_NIHB01000004.1"/>
</dbReference>
<dbReference type="PANTHER" id="PTHR42918:SF6">
    <property type="entry name" value="ELONGATION FACTOR P--(R)-BETA-LYSINE LIGASE"/>
    <property type="match status" value="1"/>
</dbReference>
<dbReference type="FunFam" id="3.30.930.10:FF:000017">
    <property type="entry name" value="Elongation factor P--(R)-beta-lysine ligase"/>
    <property type="match status" value="1"/>
</dbReference>